<feature type="domain" description="EF-hand" evidence="1">
    <location>
        <begin position="72"/>
        <end position="107"/>
    </location>
</feature>
<dbReference type="OMA" id="QGKQWRR"/>
<dbReference type="Gene3D" id="1.10.238.10">
    <property type="entry name" value="EF-hand"/>
    <property type="match status" value="1"/>
</dbReference>
<dbReference type="EMBL" id="LFYR01000252">
    <property type="protein sequence ID" value="KMZ74711.1"/>
    <property type="molecule type" value="Genomic_DNA"/>
</dbReference>
<dbReference type="InterPro" id="IPR002048">
    <property type="entry name" value="EF_hand_dom"/>
</dbReference>
<dbReference type="Proteomes" id="UP000036987">
    <property type="component" value="Unassembled WGS sequence"/>
</dbReference>
<accession>A0A0K9Q0A9</accession>
<evidence type="ECO:0000259" key="1">
    <source>
        <dbReference type="PROSITE" id="PS50222"/>
    </source>
</evidence>
<dbReference type="InterPro" id="IPR011992">
    <property type="entry name" value="EF-hand-dom_pair"/>
</dbReference>
<evidence type="ECO:0000313" key="2">
    <source>
        <dbReference type="EMBL" id="KMZ74711.1"/>
    </source>
</evidence>
<sequence length="170" mass="18810">MGQVCTALQDKMKGKTWKEKQIKIITNRVFDTIKGDTSVQKDHLEFDELYIAVLHVYNEINKRLPGPHCDPPSEEKLKATIREFDLNLDGLLDRDEFLEFIKKITTDTIALVSRNLIIALVVAPTAALLSKKATEGVPGVGRAVQKIPSSVYASAVVLAVVWLQNAGVDP</sequence>
<dbReference type="GO" id="GO:0005509">
    <property type="term" value="F:calcium ion binding"/>
    <property type="evidence" value="ECO:0007669"/>
    <property type="project" value="InterPro"/>
</dbReference>
<keyword evidence="3" id="KW-1185">Reference proteome</keyword>
<dbReference type="AlphaFoldDB" id="A0A0K9Q0A9"/>
<dbReference type="PANTHER" id="PTHR37754">
    <property type="entry name" value="CALCIUM ION-BINDING PROTEIN"/>
    <property type="match status" value="1"/>
</dbReference>
<proteinExistence type="predicted"/>
<gene>
    <name evidence="2" type="ORF">ZOSMA_123G00590</name>
</gene>
<dbReference type="PROSITE" id="PS50222">
    <property type="entry name" value="EF_HAND_2"/>
    <property type="match status" value="1"/>
</dbReference>
<comment type="caution">
    <text evidence="2">The sequence shown here is derived from an EMBL/GenBank/DDBJ whole genome shotgun (WGS) entry which is preliminary data.</text>
</comment>
<dbReference type="PANTHER" id="PTHR37754:SF4">
    <property type="entry name" value="EF-HAND DOMAIN-CONTAINING PROTEIN"/>
    <property type="match status" value="1"/>
</dbReference>
<dbReference type="OrthoDB" id="47513at2759"/>
<dbReference type="SUPFAM" id="SSF47473">
    <property type="entry name" value="EF-hand"/>
    <property type="match status" value="1"/>
</dbReference>
<reference evidence="3" key="1">
    <citation type="journal article" date="2016" name="Nature">
        <title>The genome of the seagrass Zostera marina reveals angiosperm adaptation to the sea.</title>
        <authorList>
            <person name="Olsen J.L."/>
            <person name="Rouze P."/>
            <person name="Verhelst B."/>
            <person name="Lin Y.-C."/>
            <person name="Bayer T."/>
            <person name="Collen J."/>
            <person name="Dattolo E."/>
            <person name="De Paoli E."/>
            <person name="Dittami S."/>
            <person name="Maumus F."/>
            <person name="Michel G."/>
            <person name="Kersting A."/>
            <person name="Lauritano C."/>
            <person name="Lohaus R."/>
            <person name="Toepel M."/>
            <person name="Tonon T."/>
            <person name="Vanneste K."/>
            <person name="Amirebrahimi M."/>
            <person name="Brakel J."/>
            <person name="Bostroem C."/>
            <person name="Chovatia M."/>
            <person name="Grimwood J."/>
            <person name="Jenkins J.W."/>
            <person name="Jueterbock A."/>
            <person name="Mraz A."/>
            <person name="Stam W.T."/>
            <person name="Tice H."/>
            <person name="Bornberg-Bauer E."/>
            <person name="Green P.J."/>
            <person name="Pearson G.A."/>
            <person name="Procaccini G."/>
            <person name="Duarte C.M."/>
            <person name="Schmutz J."/>
            <person name="Reusch T.B.H."/>
            <person name="Van de Peer Y."/>
        </authorList>
    </citation>
    <scope>NUCLEOTIDE SEQUENCE [LARGE SCALE GENOMIC DNA]</scope>
    <source>
        <strain evidence="3">cv. Finnish</strain>
    </source>
</reference>
<name>A0A0K9Q0A9_ZOSMR</name>
<protein>
    <submittedName>
        <fullName evidence="2">Calcium-binding EF hand family protein</fullName>
    </submittedName>
</protein>
<organism evidence="2 3">
    <name type="scientific">Zostera marina</name>
    <name type="common">Eelgrass</name>
    <dbReference type="NCBI Taxonomy" id="29655"/>
    <lineage>
        <taxon>Eukaryota</taxon>
        <taxon>Viridiplantae</taxon>
        <taxon>Streptophyta</taxon>
        <taxon>Embryophyta</taxon>
        <taxon>Tracheophyta</taxon>
        <taxon>Spermatophyta</taxon>
        <taxon>Magnoliopsida</taxon>
        <taxon>Liliopsida</taxon>
        <taxon>Zosteraceae</taxon>
        <taxon>Zostera</taxon>
    </lineage>
</organism>
<evidence type="ECO:0000313" key="3">
    <source>
        <dbReference type="Proteomes" id="UP000036987"/>
    </source>
</evidence>
<dbReference type="SMART" id="SM00054">
    <property type="entry name" value="EFh"/>
    <property type="match status" value="1"/>
</dbReference>